<dbReference type="Gene3D" id="3.80.10.10">
    <property type="entry name" value="Ribonuclease Inhibitor"/>
    <property type="match status" value="1"/>
</dbReference>
<accession>A0A9P5V8E7</accession>
<organism evidence="1 2">
    <name type="scientific">Linnemannia schmuckeri</name>
    <dbReference type="NCBI Taxonomy" id="64567"/>
    <lineage>
        <taxon>Eukaryota</taxon>
        <taxon>Fungi</taxon>
        <taxon>Fungi incertae sedis</taxon>
        <taxon>Mucoromycota</taxon>
        <taxon>Mortierellomycotina</taxon>
        <taxon>Mortierellomycetes</taxon>
        <taxon>Mortierellales</taxon>
        <taxon>Mortierellaceae</taxon>
        <taxon>Linnemannia</taxon>
    </lineage>
</organism>
<keyword evidence="2" id="KW-1185">Reference proteome</keyword>
<gene>
    <name evidence="1" type="ORF">BG015_011099</name>
</gene>
<dbReference type="AlphaFoldDB" id="A0A9P5V8E7"/>
<protein>
    <submittedName>
        <fullName evidence="1">Uncharacterized protein</fullName>
    </submittedName>
</protein>
<evidence type="ECO:0000313" key="2">
    <source>
        <dbReference type="Proteomes" id="UP000748756"/>
    </source>
</evidence>
<dbReference type="EMBL" id="JAAAUQ010000836">
    <property type="protein sequence ID" value="KAF9147282.1"/>
    <property type="molecule type" value="Genomic_DNA"/>
</dbReference>
<comment type="caution">
    <text evidence="1">The sequence shown here is derived from an EMBL/GenBank/DDBJ whole genome shotgun (WGS) entry which is preliminary data.</text>
</comment>
<proteinExistence type="predicted"/>
<name>A0A9P5V8E7_9FUNG</name>
<sequence length="95" mass="10297">MSNLIGDDGAVALSEALKASLALTTLDLESNWIGPNGTETLSEVLKINSTPTTLDLMSCNKMRADERKRRSSNCVAVLPVSGNLDEILEQPLFQY</sequence>
<dbReference type="Proteomes" id="UP000748756">
    <property type="component" value="Unassembled WGS sequence"/>
</dbReference>
<dbReference type="SUPFAM" id="SSF52047">
    <property type="entry name" value="RNI-like"/>
    <property type="match status" value="1"/>
</dbReference>
<evidence type="ECO:0000313" key="1">
    <source>
        <dbReference type="EMBL" id="KAF9147282.1"/>
    </source>
</evidence>
<reference evidence="1" key="1">
    <citation type="journal article" date="2020" name="Fungal Divers.">
        <title>Resolving the Mortierellaceae phylogeny through synthesis of multi-gene phylogenetics and phylogenomics.</title>
        <authorList>
            <person name="Vandepol N."/>
            <person name="Liber J."/>
            <person name="Desiro A."/>
            <person name="Na H."/>
            <person name="Kennedy M."/>
            <person name="Barry K."/>
            <person name="Grigoriev I.V."/>
            <person name="Miller A.N."/>
            <person name="O'Donnell K."/>
            <person name="Stajich J.E."/>
            <person name="Bonito G."/>
        </authorList>
    </citation>
    <scope>NUCLEOTIDE SEQUENCE</scope>
    <source>
        <strain evidence="1">NRRL 6426</strain>
    </source>
</reference>
<dbReference type="InterPro" id="IPR032675">
    <property type="entry name" value="LRR_dom_sf"/>
</dbReference>
<dbReference type="Pfam" id="PF13516">
    <property type="entry name" value="LRR_6"/>
    <property type="match status" value="1"/>
</dbReference>
<dbReference type="InterPro" id="IPR001611">
    <property type="entry name" value="Leu-rich_rpt"/>
</dbReference>